<evidence type="ECO:0000313" key="3">
    <source>
        <dbReference type="Proteomes" id="UP001482620"/>
    </source>
</evidence>
<comment type="caution">
    <text evidence="2">The sequence shown here is derived from an EMBL/GenBank/DDBJ whole genome shotgun (WGS) entry which is preliminary data.</text>
</comment>
<gene>
    <name evidence="2" type="ORF">ILYODFUR_000614</name>
</gene>
<protein>
    <submittedName>
        <fullName evidence="2">Uncharacterized protein</fullName>
    </submittedName>
</protein>
<organism evidence="2 3">
    <name type="scientific">Ilyodon furcidens</name>
    <name type="common">goldbreast splitfin</name>
    <dbReference type="NCBI Taxonomy" id="33524"/>
    <lineage>
        <taxon>Eukaryota</taxon>
        <taxon>Metazoa</taxon>
        <taxon>Chordata</taxon>
        <taxon>Craniata</taxon>
        <taxon>Vertebrata</taxon>
        <taxon>Euteleostomi</taxon>
        <taxon>Actinopterygii</taxon>
        <taxon>Neopterygii</taxon>
        <taxon>Teleostei</taxon>
        <taxon>Neoteleostei</taxon>
        <taxon>Acanthomorphata</taxon>
        <taxon>Ovalentaria</taxon>
        <taxon>Atherinomorphae</taxon>
        <taxon>Cyprinodontiformes</taxon>
        <taxon>Goodeidae</taxon>
        <taxon>Ilyodon</taxon>
    </lineage>
</organism>
<accession>A0ABV0SUW1</accession>
<reference evidence="2 3" key="1">
    <citation type="submission" date="2021-06" db="EMBL/GenBank/DDBJ databases">
        <authorList>
            <person name="Palmer J.M."/>
        </authorList>
    </citation>
    <scope>NUCLEOTIDE SEQUENCE [LARGE SCALE GENOMIC DNA]</scope>
    <source>
        <strain evidence="3">if_2019</strain>
        <tissue evidence="2">Muscle</tissue>
    </source>
</reference>
<keyword evidence="1" id="KW-1133">Transmembrane helix</keyword>
<sequence>MYLSHNSAAISHSALSVSSPTLLLAVFGMKKPHLISGWILMLTGEDGCLILVAVFDIVFHFSHACSQLADALPGFSGGIGQAGGEVVAGSGKRNTSGIGGFL</sequence>
<dbReference type="Proteomes" id="UP001482620">
    <property type="component" value="Unassembled WGS sequence"/>
</dbReference>
<evidence type="ECO:0000313" key="2">
    <source>
        <dbReference type="EMBL" id="MEQ2223767.1"/>
    </source>
</evidence>
<feature type="transmembrane region" description="Helical" evidence="1">
    <location>
        <begin position="35"/>
        <end position="59"/>
    </location>
</feature>
<keyword evidence="1" id="KW-0472">Membrane</keyword>
<proteinExistence type="predicted"/>
<keyword evidence="1" id="KW-0812">Transmembrane</keyword>
<name>A0ABV0SUW1_9TELE</name>
<keyword evidence="3" id="KW-1185">Reference proteome</keyword>
<dbReference type="EMBL" id="JAHRIQ010011610">
    <property type="protein sequence ID" value="MEQ2223767.1"/>
    <property type="molecule type" value="Genomic_DNA"/>
</dbReference>
<evidence type="ECO:0000256" key="1">
    <source>
        <dbReference type="SAM" id="Phobius"/>
    </source>
</evidence>